<keyword evidence="10" id="KW-1185">Reference proteome</keyword>
<feature type="region of interest" description="Disordered" evidence="7">
    <location>
        <begin position="188"/>
        <end position="213"/>
    </location>
</feature>
<evidence type="ECO:0000256" key="1">
    <source>
        <dbReference type="ARBA" id="ARBA00022527"/>
    </source>
</evidence>
<evidence type="ECO:0000256" key="6">
    <source>
        <dbReference type="PROSITE-ProRule" id="PRU10141"/>
    </source>
</evidence>
<evidence type="ECO:0000256" key="4">
    <source>
        <dbReference type="ARBA" id="ARBA00022777"/>
    </source>
</evidence>
<organism evidence="9 10">
    <name type="scientific">Tritrichomonas foetus</name>
    <dbReference type="NCBI Taxonomy" id="1144522"/>
    <lineage>
        <taxon>Eukaryota</taxon>
        <taxon>Metamonada</taxon>
        <taxon>Parabasalia</taxon>
        <taxon>Tritrichomonadida</taxon>
        <taxon>Tritrichomonadidae</taxon>
        <taxon>Tritrichomonas</taxon>
    </lineage>
</organism>
<dbReference type="PROSITE" id="PS00108">
    <property type="entry name" value="PROTEIN_KINASE_ST"/>
    <property type="match status" value="1"/>
</dbReference>
<dbReference type="Gene3D" id="1.10.510.10">
    <property type="entry name" value="Transferase(Phosphotransferase) domain 1"/>
    <property type="match status" value="2"/>
</dbReference>
<dbReference type="Pfam" id="PF00069">
    <property type="entry name" value="Pkinase"/>
    <property type="match status" value="2"/>
</dbReference>
<dbReference type="GeneID" id="94841511"/>
<feature type="binding site" evidence="6">
    <location>
        <position position="41"/>
    </location>
    <ligand>
        <name>ATP</name>
        <dbReference type="ChEBI" id="CHEBI:30616"/>
    </ligand>
</feature>
<comment type="caution">
    <text evidence="9">The sequence shown here is derived from an EMBL/GenBank/DDBJ whole genome shotgun (WGS) entry which is preliminary data.</text>
</comment>
<keyword evidence="1" id="KW-0723">Serine/threonine-protein kinase</keyword>
<evidence type="ECO:0000256" key="3">
    <source>
        <dbReference type="ARBA" id="ARBA00022741"/>
    </source>
</evidence>
<keyword evidence="3 6" id="KW-0547">Nucleotide-binding</keyword>
<accession>A0A1J4JVQ7</accession>
<evidence type="ECO:0000313" key="9">
    <source>
        <dbReference type="EMBL" id="OHT03225.1"/>
    </source>
</evidence>
<reference evidence="9" key="1">
    <citation type="submission" date="2016-10" db="EMBL/GenBank/DDBJ databases">
        <authorList>
            <person name="Benchimol M."/>
            <person name="Almeida L.G."/>
            <person name="Vasconcelos A.T."/>
            <person name="Perreira-Neves A."/>
            <person name="Rosa I.A."/>
            <person name="Tasca T."/>
            <person name="Bogo M.R."/>
            <person name="de Souza W."/>
        </authorList>
    </citation>
    <scope>NUCLEOTIDE SEQUENCE [LARGE SCALE GENOMIC DNA]</scope>
    <source>
        <strain evidence="9">K</strain>
    </source>
</reference>
<dbReference type="InterPro" id="IPR017441">
    <property type="entry name" value="Protein_kinase_ATP_BS"/>
</dbReference>
<feature type="domain" description="Protein kinase" evidence="8">
    <location>
        <begin position="12"/>
        <end position="319"/>
    </location>
</feature>
<dbReference type="PANTHER" id="PTHR24346:SF82">
    <property type="entry name" value="KP78A-RELATED"/>
    <property type="match status" value="1"/>
</dbReference>
<keyword evidence="2" id="KW-0808">Transferase</keyword>
<dbReference type="GO" id="GO:0005524">
    <property type="term" value="F:ATP binding"/>
    <property type="evidence" value="ECO:0007669"/>
    <property type="project" value="UniProtKB-UniRule"/>
</dbReference>
<dbReference type="GO" id="GO:0004674">
    <property type="term" value="F:protein serine/threonine kinase activity"/>
    <property type="evidence" value="ECO:0007669"/>
    <property type="project" value="UniProtKB-KW"/>
</dbReference>
<keyword evidence="5 6" id="KW-0067">ATP-binding</keyword>
<gene>
    <name evidence="9" type="ORF">TRFO_29481</name>
</gene>
<sequence length="509" mass="57566">MELTCEELQKKYNIICPIGSGASSTVFLGTRKEDDFPVAIKLIIFNSSGVSNEYIRYCKEEIAIMRCLNHPSIVKIFDIIETSEYLAIITEYLNNGSLMQQINYGKPIGTTRYIKNIFRQIVQALDYLHNDMKIVHRDLKAENILFDEQNQIKIIDFGFSKRKSGHSIQISDNDELLMSGQSSSQDESHEFDEFVQTDSDDSAHNSHEDSIEVSERNDLFTTRCGSPCYASPEVIKGEGYYQKADIWSLGVLLYLMTTGVFPFYDANLNKLFNLVMKKPLDFPSDLQISDELKDLLNGMLDKNAETRMSINDVICHSWLLASSREVNISSAVSCDIVLPSLHSLDPTIQNIRQNRKRIWKTIAPLPPGGILENIHGFSTLNNSQTTKGDIEISNTKARRLIPTTLSGLSAIRPPIIPRRKLSVDSIKKNSPNTSEKDMKLTFDNIPEESKSPPESTENVQRDLLMAHFNRKILQRLKSKQKSISWNTCIERMNAVSAARSINSATMNHA</sequence>
<evidence type="ECO:0000313" key="10">
    <source>
        <dbReference type="Proteomes" id="UP000179807"/>
    </source>
</evidence>
<dbReference type="EMBL" id="MLAK01000836">
    <property type="protein sequence ID" value="OHT03225.1"/>
    <property type="molecule type" value="Genomic_DNA"/>
</dbReference>
<dbReference type="SMART" id="SM00220">
    <property type="entry name" value="S_TKc"/>
    <property type="match status" value="1"/>
</dbReference>
<dbReference type="InterPro" id="IPR000719">
    <property type="entry name" value="Prot_kinase_dom"/>
</dbReference>
<feature type="compositionally biased region" description="Basic and acidic residues" evidence="7">
    <location>
        <begin position="201"/>
        <end position="213"/>
    </location>
</feature>
<evidence type="ECO:0000259" key="8">
    <source>
        <dbReference type="PROSITE" id="PS50011"/>
    </source>
</evidence>
<dbReference type="RefSeq" id="XP_068356361.1">
    <property type="nucleotide sequence ID" value="XM_068506807.1"/>
</dbReference>
<keyword evidence="4 9" id="KW-0418">Kinase</keyword>
<evidence type="ECO:0000256" key="5">
    <source>
        <dbReference type="ARBA" id="ARBA00022840"/>
    </source>
</evidence>
<dbReference type="Proteomes" id="UP000179807">
    <property type="component" value="Unassembled WGS sequence"/>
</dbReference>
<name>A0A1J4JVQ7_9EUKA</name>
<dbReference type="AlphaFoldDB" id="A0A1J4JVQ7"/>
<evidence type="ECO:0000256" key="7">
    <source>
        <dbReference type="SAM" id="MobiDB-lite"/>
    </source>
</evidence>
<dbReference type="PROSITE" id="PS50011">
    <property type="entry name" value="PROTEIN_KINASE_DOM"/>
    <property type="match status" value="1"/>
</dbReference>
<dbReference type="OrthoDB" id="4227212at2759"/>
<dbReference type="GO" id="GO:0005737">
    <property type="term" value="C:cytoplasm"/>
    <property type="evidence" value="ECO:0007669"/>
    <property type="project" value="TreeGrafter"/>
</dbReference>
<dbReference type="InterPro" id="IPR008271">
    <property type="entry name" value="Ser/Thr_kinase_AS"/>
</dbReference>
<dbReference type="GO" id="GO:0035556">
    <property type="term" value="P:intracellular signal transduction"/>
    <property type="evidence" value="ECO:0007669"/>
    <property type="project" value="TreeGrafter"/>
</dbReference>
<dbReference type="PROSITE" id="PS00107">
    <property type="entry name" value="PROTEIN_KINASE_ATP"/>
    <property type="match status" value="1"/>
</dbReference>
<proteinExistence type="predicted"/>
<evidence type="ECO:0000256" key="2">
    <source>
        <dbReference type="ARBA" id="ARBA00022679"/>
    </source>
</evidence>
<feature type="region of interest" description="Disordered" evidence="7">
    <location>
        <begin position="426"/>
        <end position="458"/>
    </location>
</feature>
<dbReference type="SUPFAM" id="SSF56112">
    <property type="entry name" value="Protein kinase-like (PK-like)"/>
    <property type="match status" value="1"/>
</dbReference>
<dbReference type="VEuPathDB" id="TrichDB:TRFO_29481"/>
<dbReference type="InterPro" id="IPR011009">
    <property type="entry name" value="Kinase-like_dom_sf"/>
</dbReference>
<dbReference type="PANTHER" id="PTHR24346">
    <property type="entry name" value="MAP/MICROTUBULE AFFINITY-REGULATING KINASE"/>
    <property type="match status" value="1"/>
</dbReference>
<protein>
    <submittedName>
        <fullName evidence="9">CAMK family protein kinase</fullName>
    </submittedName>
</protein>